<keyword evidence="4" id="KW-0539">Nucleus</keyword>
<dbReference type="InterPro" id="IPR011989">
    <property type="entry name" value="ARM-like"/>
</dbReference>
<dbReference type="GO" id="GO:0006606">
    <property type="term" value="P:protein import into nucleus"/>
    <property type="evidence" value="ECO:0007669"/>
    <property type="project" value="TreeGrafter"/>
</dbReference>
<reference evidence="5 6" key="1">
    <citation type="submission" date="2016-10" db="EMBL/GenBank/DDBJ databases">
        <title>Genome sequence of the basidiomycete white-rot fungus Trametes pubescens.</title>
        <authorList>
            <person name="Makela M.R."/>
            <person name="Granchi Z."/>
            <person name="Peng M."/>
            <person name="De Vries R.P."/>
            <person name="Grigoriev I."/>
            <person name="Riley R."/>
            <person name="Hilden K."/>
        </authorList>
    </citation>
    <scope>NUCLEOTIDE SEQUENCE [LARGE SCALE GENOMIC DNA]</scope>
    <source>
        <strain evidence="5 6">FBCC735</strain>
    </source>
</reference>
<dbReference type="Pfam" id="PF18806">
    <property type="entry name" value="Importin_rep_3"/>
    <property type="match status" value="1"/>
</dbReference>
<dbReference type="InterPro" id="IPR016024">
    <property type="entry name" value="ARM-type_fold"/>
</dbReference>
<dbReference type="OMA" id="CLASIGK"/>
<organism evidence="5 6">
    <name type="scientific">Trametes pubescens</name>
    <name type="common">White-rot fungus</name>
    <dbReference type="NCBI Taxonomy" id="154538"/>
    <lineage>
        <taxon>Eukaryota</taxon>
        <taxon>Fungi</taxon>
        <taxon>Dikarya</taxon>
        <taxon>Basidiomycota</taxon>
        <taxon>Agaricomycotina</taxon>
        <taxon>Agaricomycetes</taxon>
        <taxon>Polyporales</taxon>
        <taxon>Polyporaceae</taxon>
        <taxon>Trametes</taxon>
    </lineage>
</organism>
<evidence type="ECO:0000256" key="2">
    <source>
        <dbReference type="ARBA" id="ARBA00007991"/>
    </source>
</evidence>
<dbReference type="EMBL" id="MNAD01000659">
    <property type="protein sequence ID" value="OJT11346.1"/>
    <property type="molecule type" value="Genomic_DNA"/>
</dbReference>
<evidence type="ECO:0000256" key="4">
    <source>
        <dbReference type="ARBA" id="ARBA00023242"/>
    </source>
</evidence>
<dbReference type="InterPro" id="IPR051345">
    <property type="entry name" value="Importin_beta-like_NTR"/>
</dbReference>
<proteinExistence type="inferred from homology"/>
<evidence type="ECO:0000256" key="1">
    <source>
        <dbReference type="ARBA" id="ARBA00004123"/>
    </source>
</evidence>
<evidence type="ECO:0000256" key="3">
    <source>
        <dbReference type="ARBA" id="ARBA00022448"/>
    </source>
</evidence>
<dbReference type="GO" id="GO:0005634">
    <property type="term" value="C:nucleus"/>
    <property type="evidence" value="ECO:0007669"/>
    <property type="project" value="UniProtKB-SubCell"/>
</dbReference>
<dbReference type="InterPro" id="IPR040520">
    <property type="entry name" value="Importin_rep_3"/>
</dbReference>
<protein>
    <submittedName>
        <fullName evidence="5">Importin-13</fullName>
    </submittedName>
</protein>
<gene>
    <name evidence="5" type="ORF">TRAPUB_12146</name>
</gene>
<comment type="subcellular location">
    <subcellularLocation>
        <location evidence="1">Nucleus</location>
    </subcellularLocation>
</comment>
<comment type="caution">
    <text evidence="5">The sequence shown here is derived from an EMBL/GenBank/DDBJ whole genome shotgun (WGS) entry which is preliminary data.</text>
</comment>
<evidence type="ECO:0000313" key="5">
    <source>
        <dbReference type="EMBL" id="OJT11346.1"/>
    </source>
</evidence>
<comment type="similarity">
    <text evidence="2">Belongs to the importin beta family.</text>
</comment>
<dbReference type="AlphaFoldDB" id="A0A1M2VUZ1"/>
<name>A0A1M2VUZ1_TRAPU</name>
<dbReference type="Proteomes" id="UP000184267">
    <property type="component" value="Unassembled WGS sequence"/>
</dbReference>
<dbReference type="GO" id="GO:0005737">
    <property type="term" value="C:cytoplasm"/>
    <property type="evidence" value="ECO:0007669"/>
    <property type="project" value="TreeGrafter"/>
</dbReference>
<dbReference type="PANTHER" id="PTHR12363:SF33">
    <property type="entry name" value="IMPORTIN-13"/>
    <property type="match status" value="1"/>
</dbReference>
<evidence type="ECO:0000313" key="6">
    <source>
        <dbReference type="Proteomes" id="UP000184267"/>
    </source>
</evidence>
<keyword evidence="3" id="KW-0813">Transport</keyword>
<dbReference type="Gene3D" id="1.25.10.10">
    <property type="entry name" value="Leucine-rich Repeat Variant"/>
    <property type="match status" value="1"/>
</dbReference>
<dbReference type="OrthoDB" id="2016913at2759"/>
<sequence>MVPTTESPAPEFDDQAFIPASDSLQELLTASSLCDGSGTKTVTEPLLLWLDRYGGPIVQASIDAGFADDISHSLCKLLVALGDHSAMYFAKNIAAPAQVKPIASPVPLPSPLPALSHLVQNFLKLLLQYTALPGYYGVDEEESEMTLGFWYLFQEALWNVDYAFDAGEDGEAGNEAEERDRDMMPVAKAVYSELVTIVRRKVVWPPRTVLNGWNREQRDKFQAYYVLRDDMLAFYVTDLLQRLSARQEQDGWEVRVPFPLRYHLSIVPQEIEGTLHCVMAVQEAVPIEDSPHLRQVFGPEILGRLPKAGDERVRRTALHLIGKLSNNCCSYASWFTTQPAQVPESATPSPLMSAITFVVAALPHPALCLFAANALRDLCDANRTALAPHIAAFGELHAGLTGIPDTEKAKVLQSIASVIQALPPVEEIPPVEAIASPVVAKLFEALQSASQLPDEARAMAVQQLETLTGVARGLTRVTDSLLALDDSPEVQAAIGDMNRAREDERVLKLREAILSAIRGTVELWSTDASVCDALSDLFKAITALPSDVTLISLPPGPLLELVCLAAQRQLTAVWLSLATMLAIQLNPPALIVTTFKPEPSPEAAEIALNVLQVLLQTSLSAFAQPGVMISNPDIVQAFFGCVESFIHHFLPIFYRLPAGLFDGLVQCAIGALSLQERYSLTSASTFLSSLITRTATNDDLAAAKASLAQTHGFQIMRAILFGFAGVAPRSAMPNLIELLSTMITRYPLESKQWISEILFADDFYPCRATPEAKNKFIKTVFGTRSLKRTREAAQQFTLVARGLEGSAFGYATVSM</sequence>
<dbReference type="STRING" id="154538.A0A1M2VUZ1"/>
<dbReference type="SUPFAM" id="SSF48371">
    <property type="entry name" value="ARM repeat"/>
    <property type="match status" value="1"/>
</dbReference>
<dbReference type="PANTHER" id="PTHR12363">
    <property type="entry name" value="TRANSPORTIN 3 AND IMPORTIN 13"/>
    <property type="match status" value="1"/>
</dbReference>
<keyword evidence="6" id="KW-1185">Reference proteome</keyword>
<accession>A0A1M2VUZ1</accession>